<dbReference type="Pfam" id="PF00195">
    <property type="entry name" value="Chal_sti_synt_N"/>
    <property type="match status" value="1"/>
</dbReference>
<dbReference type="InParanoid" id="A0A251T722"/>
<accession>A0A251T722</accession>
<reference evidence="5 7" key="1">
    <citation type="journal article" date="2017" name="Nature">
        <title>The sunflower genome provides insights into oil metabolism, flowering and Asterid evolution.</title>
        <authorList>
            <person name="Badouin H."/>
            <person name="Gouzy J."/>
            <person name="Grassa C.J."/>
            <person name="Murat F."/>
            <person name="Staton S.E."/>
            <person name="Cottret L."/>
            <person name="Lelandais-Briere C."/>
            <person name="Owens G.L."/>
            <person name="Carrere S."/>
            <person name="Mayjonade B."/>
            <person name="Legrand L."/>
            <person name="Gill N."/>
            <person name="Kane N.C."/>
            <person name="Bowers J.E."/>
            <person name="Hubner S."/>
            <person name="Bellec A."/>
            <person name="Berard A."/>
            <person name="Berges H."/>
            <person name="Blanchet N."/>
            <person name="Boniface M.C."/>
            <person name="Brunel D."/>
            <person name="Catrice O."/>
            <person name="Chaidir N."/>
            <person name="Claudel C."/>
            <person name="Donnadieu C."/>
            <person name="Faraut T."/>
            <person name="Fievet G."/>
            <person name="Helmstetter N."/>
            <person name="King M."/>
            <person name="Knapp S.J."/>
            <person name="Lai Z."/>
            <person name="Le Paslier M.C."/>
            <person name="Lippi Y."/>
            <person name="Lorenzon L."/>
            <person name="Mandel J.R."/>
            <person name="Marage G."/>
            <person name="Marchand G."/>
            <person name="Marquand E."/>
            <person name="Bret-Mestries E."/>
            <person name="Morien E."/>
            <person name="Nambeesan S."/>
            <person name="Nguyen T."/>
            <person name="Pegot-Espagnet P."/>
            <person name="Pouilly N."/>
            <person name="Raftis F."/>
            <person name="Sallet E."/>
            <person name="Schiex T."/>
            <person name="Thomas J."/>
            <person name="Vandecasteele C."/>
            <person name="Vares D."/>
            <person name="Vear F."/>
            <person name="Vautrin S."/>
            <person name="Crespi M."/>
            <person name="Mangin B."/>
            <person name="Burke J.M."/>
            <person name="Salse J."/>
            <person name="Munos S."/>
            <person name="Vincourt P."/>
            <person name="Rieseberg L.H."/>
            <person name="Langlade N.B."/>
        </authorList>
    </citation>
    <scope>NUCLEOTIDE SEQUENCE [LARGE SCALE GENOMIC DNA]</scope>
    <source>
        <strain evidence="7">cv. SF193</strain>
        <tissue evidence="5">Leaves</tissue>
    </source>
</reference>
<dbReference type="InterPro" id="IPR001099">
    <property type="entry name" value="Chalcone/stilbene_synt_N"/>
</dbReference>
<evidence type="ECO:0000256" key="3">
    <source>
        <dbReference type="ARBA" id="ARBA00023315"/>
    </source>
</evidence>
<dbReference type="EC" id="2.3.1.74" evidence="5"/>
<keyword evidence="3 5" id="KW-0012">Acyltransferase</keyword>
<dbReference type="OMA" id="SICEHME"/>
<gene>
    <name evidence="6" type="ORF">HannXRQ_Chr11g0324911</name>
    <name evidence="5" type="ORF">HanXRQr2_Chr11g0470861</name>
</gene>
<evidence type="ECO:0000313" key="7">
    <source>
        <dbReference type="Proteomes" id="UP000215914"/>
    </source>
</evidence>
<dbReference type="InterPro" id="IPR011141">
    <property type="entry name" value="Polyketide_synthase_type-III"/>
</dbReference>
<dbReference type="InterPro" id="IPR016039">
    <property type="entry name" value="Thiolase-like"/>
</dbReference>
<protein>
    <submittedName>
        <fullName evidence="5">Chalcone synthase</fullName>
        <ecNumber evidence="5">2.3.1.74</ecNumber>
    </submittedName>
    <submittedName>
        <fullName evidence="6">Putative thiolase-like protein</fullName>
    </submittedName>
</protein>
<dbReference type="EMBL" id="MNCJ02000326">
    <property type="protein sequence ID" value="KAF5780350.1"/>
    <property type="molecule type" value="Genomic_DNA"/>
</dbReference>
<dbReference type="PANTHER" id="PTHR11877">
    <property type="entry name" value="HYDROXYMETHYLGLUTARYL-COA SYNTHASE"/>
    <property type="match status" value="1"/>
</dbReference>
<evidence type="ECO:0000256" key="2">
    <source>
        <dbReference type="ARBA" id="ARBA00022679"/>
    </source>
</evidence>
<name>A0A251T722_HELAN</name>
<dbReference type="Proteomes" id="UP000215914">
    <property type="component" value="Chromosome 11"/>
</dbReference>
<feature type="domain" description="Chalcone/stilbene synthase N-terminal" evidence="4">
    <location>
        <begin position="16"/>
        <end position="174"/>
    </location>
</feature>
<dbReference type="SUPFAM" id="SSF53901">
    <property type="entry name" value="Thiolase-like"/>
    <property type="match status" value="1"/>
</dbReference>
<dbReference type="AlphaFoldDB" id="A0A251T722"/>
<evidence type="ECO:0000259" key="4">
    <source>
        <dbReference type="Pfam" id="PF00195"/>
    </source>
</evidence>
<dbReference type="Gene3D" id="3.40.47.10">
    <property type="match status" value="1"/>
</dbReference>
<keyword evidence="2 5" id="KW-0808">Transferase</keyword>
<sequence>MNSKSMTLFQKLVDVETIRETQRAKGLATILAIGTATPFSCVNQADYADYYFRVTNSEHMIDLKEKFKRICDKTMIKKRFMILSEEFLKENPNMCEYMSPSLNTRQDLLITAVPKLGGEAAIKAIKEWGVSKSKITHLIFCTTSGLDMPGADLQLTKLLGLSPLVKRLMIYQQVVVCMELVSCLNVCYWLSI</sequence>
<dbReference type="EMBL" id="CM007900">
    <property type="protein sequence ID" value="OTG06950.1"/>
    <property type="molecule type" value="Genomic_DNA"/>
</dbReference>
<keyword evidence="7" id="KW-1185">Reference proteome</keyword>
<comment type="similarity">
    <text evidence="1">Belongs to the thiolase-like superfamily. Chalcone/stilbene synthases family.</text>
</comment>
<organism evidence="6 7">
    <name type="scientific">Helianthus annuus</name>
    <name type="common">Common sunflower</name>
    <dbReference type="NCBI Taxonomy" id="4232"/>
    <lineage>
        <taxon>Eukaryota</taxon>
        <taxon>Viridiplantae</taxon>
        <taxon>Streptophyta</taxon>
        <taxon>Embryophyta</taxon>
        <taxon>Tracheophyta</taxon>
        <taxon>Spermatophyta</taxon>
        <taxon>Magnoliopsida</taxon>
        <taxon>eudicotyledons</taxon>
        <taxon>Gunneridae</taxon>
        <taxon>Pentapetalae</taxon>
        <taxon>asterids</taxon>
        <taxon>campanulids</taxon>
        <taxon>Asterales</taxon>
        <taxon>Asteraceae</taxon>
        <taxon>Asteroideae</taxon>
        <taxon>Heliantheae alliance</taxon>
        <taxon>Heliantheae</taxon>
        <taxon>Helianthus</taxon>
    </lineage>
</organism>
<evidence type="ECO:0000313" key="6">
    <source>
        <dbReference type="EMBL" id="OTG06950.1"/>
    </source>
</evidence>
<dbReference type="SMR" id="A0A251T722"/>
<dbReference type="FunFam" id="3.40.47.10:FF:000025">
    <property type="entry name" value="Chalcone synthase 2"/>
    <property type="match status" value="1"/>
</dbReference>
<evidence type="ECO:0000256" key="1">
    <source>
        <dbReference type="ARBA" id="ARBA00005531"/>
    </source>
</evidence>
<dbReference type="GO" id="GO:0016210">
    <property type="term" value="F:naringenin-chalcone synthase activity"/>
    <property type="evidence" value="ECO:0007669"/>
    <property type="project" value="UniProtKB-EC"/>
</dbReference>
<reference evidence="5" key="3">
    <citation type="submission" date="2020-06" db="EMBL/GenBank/DDBJ databases">
        <title>Helianthus annuus Genome sequencing and assembly Release 2.</title>
        <authorList>
            <person name="Gouzy J."/>
            <person name="Langlade N."/>
            <person name="Munos S."/>
        </authorList>
    </citation>
    <scope>NUCLEOTIDE SEQUENCE</scope>
    <source>
        <tissue evidence="5">Leaves</tissue>
    </source>
</reference>
<dbReference type="Gramene" id="mRNA:HanXRQr2_Chr11g0470861">
    <property type="protein sequence ID" value="mRNA:HanXRQr2_Chr11g0470861"/>
    <property type="gene ID" value="HanXRQr2_Chr11g0470861"/>
</dbReference>
<reference evidence="6" key="2">
    <citation type="submission" date="2017-02" db="EMBL/GenBank/DDBJ databases">
        <title>Sunflower complete genome.</title>
        <authorList>
            <person name="Langlade N."/>
            <person name="Munos S."/>
        </authorList>
    </citation>
    <scope>NUCLEOTIDE SEQUENCE [LARGE SCALE GENOMIC DNA]</scope>
    <source>
        <tissue evidence="6">Leaves</tissue>
    </source>
</reference>
<dbReference type="OrthoDB" id="1500228at2759"/>
<evidence type="ECO:0000313" key="5">
    <source>
        <dbReference type="EMBL" id="KAF5780350.1"/>
    </source>
</evidence>
<dbReference type="PANTHER" id="PTHR11877:SF105">
    <property type="entry name" value="CHALCONE SYNTHASE"/>
    <property type="match status" value="1"/>
</dbReference>
<proteinExistence type="inferred from homology"/>